<dbReference type="RefSeq" id="WP_189880997.1">
    <property type="nucleotide sequence ID" value="NZ_BMWA01000074.1"/>
</dbReference>
<keyword evidence="1" id="KW-0732">Signal</keyword>
<protein>
    <submittedName>
        <fullName evidence="3">Esterase-like activity of phytase family protein</fullName>
    </submittedName>
</protein>
<evidence type="ECO:0000313" key="4">
    <source>
        <dbReference type="Proteomes" id="UP001596409"/>
    </source>
</evidence>
<dbReference type="Pfam" id="PF13449">
    <property type="entry name" value="Phytase-like"/>
    <property type="match status" value="1"/>
</dbReference>
<evidence type="ECO:0000256" key="1">
    <source>
        <dbReference type="SAM" id="SignalP"/>
    </source>
</evidence>
<dbReference type="Gene3D" id="2.120.10.30">
    <property type="entry name" value="TolB, C-terminal domain"/>
    <property type="match status" value="1"/>
</dbReference>
<feature type="signal peptide" evidence="1">
    <location>
        <begin position="1"/>
        <end position="22"/>
    </location>
</feature>
<organism evidence="3 4">
    <name type="scientific">Streptomyces viridiviolaceus</name>
    <dbReference type="NCBI Taxonomy" id="68282"/>
    <lineage>
        <taxon>Bacteria</taxon>
        <taxon>Bacillati</taxon>
        <taxon>Actinomycetota</taxon>
        <taxon>Actinomycetes</taxon>
        <taxon>Kitasatosporales</taxon>
        <taxon>Streptomycetaceae</taxon>
        <taxon>Streptomyces</taxon>
    </lineage>
</organism>
<proteinExistence type="predicted"/>
<dbReference type="InterPro" id="IPR011042">
    <property type="entry name" value="6-blade_b-propeller_TolB-like"/>
</dbReference>
<name>A0ABW2E9Y2_9ACTN</name>
<dbReference type="PANTHER" id="PTHR37957">
    <property type="entry name" value="BLR7070 PROTEIN"/>
    <property type="match status" value="1"/>
</dbReference>
<feature type="chain" id="PRO_5047304632" evidence="1">
    <location>
        <begin position="23"/>
        <end position="346"/>
    </location>
</feature>
<dbReference type="Proteomes" id="UP001596409">
    <property type="component" value="Unassembled WGS sequence"/>
</dbReference>
<evidence type="ECO:0000313" key="3">
    <source>
        <dbReference type="EMBL" id="MFC7016142.1"/>
    </source>
</evidence>
<sequence>MRYRSLALVAVATAALSSPTVAVPLATAAPLARHACSASTDIESFSDVLDKTTFHGVPVAEVSGLAVDRDRRLLAVADESHLFTLDADGGRVRAVRALADEHGLPLDSEAVAVDRDGTRLVASETGPAVLRFSPSGKPLGRLAVPDELQVAPVGRAVRNQTFEGIALLSDGRTLVASMEGALAGDQAEVRRLQTWHRDGPRGDFEAAAQYAVRADRGLTISDITATPDGRLIVLERGYTAGVGNTVRLQLVDPRTASDVRGVDVLDGSGHVRFARKVPLADIADCPSLGATSSQPQPNPLLDNVEGVTVTGRTADGRLRLLMVSDDNQNADQKTRLYSFSVRLPRR</sequence>
<keyword evidence="4" id="KW-1185">Reference proteome</keyword>
<feature type="domain" description="Phytase-like" evidence="2">
    <location>
        <begin position="58"/>
        <end position="327"/>
    </location>
</feature>
<reference evidence="4" key="1">
    <citation type="journal article" date="2019" name="Int. J. Syst. Evol. Microbiol.">
        <title>The Global Catalogue of Microorganisms (GCM) 10K type strain sequencing project: providing services to taxonomists for standard genome sequencing and annotation.</title>
        <authorList>
            <consortium name="The Broad Institute Genomics Platform"/>
            <consortium name="The Broad Institute Genome Sequencing Center for Infectious Disease"/>
            <person name="Wu L."/>
            <person name="Ma J."/>
        </authorList>
    </citation>
    <scope>NUCLEOTIDE SEQUENCE [LARGE SCALE GENOMIC DNA]</scope>
    <source>
        <strain evidence="4">JCM 4855</strain>
    </source>
</reference>
<accession>A0ABW2E9Y2</accession>
<dbReference type="EMBL" id="JBHSYM010000074">
    <property type="protein sequence ID" value="MFC7016142.1"/>
    <property type="molecule type" value="Genomic_DNA"/>
</dbReference>
<evidence type="ECO:0000259" key="2">
    <source>
        <dbReference type="Pfam" id="PF13449"/>
    </source>
</evidence>
<dbReference type="SUPFAM" id="SSF63829">
    <property type="entry name" value="Calcium-dependent phosphotriesterase"/>
    <property type="match status" value="1"/>
</dbReference>
<comment type="caution">
    <text evidence="3">The sequence shown here is derived from an EMBL/GenBank/DDBJ whole genome shotgun (WGS) entry which is preliminary data.</text>
</comment>
<dbReference type="InterPro" id="IPR027372">
    <property type="entry name" value="Phytase-like_dom"/>
</dbReference>
<dbReference type="PANTHER" id="PTHR37957:SF1">
    <property type="entry name" value="PHYTASE-LIKE DOMAIN-CONTAINING PROTEIN"/>
    <property type="match status" value="1"/>
</dbReference>
<gene>
    <name evidence="3" type="ORF">ACFQMH_31515</name>
</gene>